<reference evidence="4" key="1">
    <citation type="submission" date="2020-08" db="EMBL/GenBank/DDBJ databases">
        <title>Ramlibacter sp. GTP1 16S ribosomal RNA gene genome sequencing and assembly.</title>
        <authorList>
            <person name="Kang M."/>
        </authorList>
    </citation>
    <scope>NUCLEOTIDE SEQUENCE</scope>
    <source>
        <strain evidence="4">GTP1</strain>
    </source>
</reference>
<dbReference type="InterPro" id="IPR003018">
    <property type="entry name" value="GAF"/>
</dbReference>
<dbReference type="Pfam" id="PF17853">
    <property type="entry name" value="GGDEF_2"/>
    <property type="match status" value="1"/>
</dbReference>
<feature type="coiled-coil region" evidence="2">
    <location>
        <begin position="239"/>
        <end position="273"/>
    </location>
</feature>
<evidence type="ECO:0000313" key="4">
    <source>
        <dbReference type="EMBL" id="MBC5765665.1"/>
    </source>
</evidence>
<dbReference type="SMART" id="SM00065">
    <property type="entry name" value="GAF"/>
    <property type="match status" value="1"/>
</dbReference>
<protein>
    <submittedName>
        <fullName evidence="4">GAF domain-containing protein</fullName>
    </submittedName>
</protein>
<dbReference type="InterPro" id="IPR029016">
    <property type="entry name" value="GAF-like_dom_sf"/>
</dbReference>
<keyword evidence="5" id="KW-1185">Reference proteome</keyword>
<evidence type="ECO:0000259" key="3">
    <source>
        <dbReference type="SMART" id="SM00065"/>
    </source>
</evidence>
<evidence type="ECO:0000313" key="5">
    <source>
        <dbReference type="Proteomes" id="UP000596827"/>
    </source>
</evidence>
<dbReference type="InterPro" id="IPR025736">
    <property type="entry name" value="PucR_C-HTH_dom"/>
</dbReference>
<dbReference type="InterPro" id="IPR041522">
    <property type="entry name" value="CdaR_GGDEF"/>
</dbReference>
<keyword evidence="2" id="KW-0175">Coiled coil</keyword>
<organism evidence="4 5">
    <name type="scientific">Ramlibacter albus</name>
    <dbReference type="NCBI Taxonomy" id="2079448"/>
    <lineage>
        <taxon>Bacteria</taxon>
        <taxon>Pseudomonadati</taxon>
        <taxon>Pseudomonadota</taxon>
        <taxon>Betaproteobacteria</taxon>
        <taxon>Burkholderiales</taxon>
        <taxon>Comamonadaceae</taxon>
        <taxon>Ramlibacter</taxon>
    </lineage>
</organism>
<sequence>MFRMSTDIKADAAQAIAWDLIRLLHQGAGADDFAARLAEAESLPDSEGDKAGLIELVRMAMALRNRLELSQQRESGMLAVIESARDLSSHLDLAELLQAIVSRARNMLGSQVAWLSTYDTALEAFHVIAVDGALARSTGNMTASNDHGIVSVVVRTRLPFTTPDYLSDTRFTHDPALDATFRDEGVAAVAGVPLLWEGEVIGLLFVADRYHRTHTAHNISILSTLATHAAVAIKNAKAFEQANAARASAETARAELERHARKVQAAAEAHEQMTSLLARGASLATLCEAVAQLMQGCLLVLDEAAQVIARGTAPGYDGAAALRYEPNGHHSSALAKAVRESRQVGRSVLAYEVDGEACRVNAVIAGDDMLGSVLLFRRDALDEMSVRTFERATSVVGIVLLARERSEASQSRDESSLLRALVSPRQDDVPVLCERAARFGLELTQPCTFLLLDLGEPNAGQVARRLRTGKLLPHAIFDEMDGVLTVLCATTQAENVRRVVTELARNGAGAQWRGVVSRPLSGAPSLPAAFLMLRRALPVLRRLGVQGHIVSQNEMALYSTLFETHDQQSLAAFLESTIGALTGYDEKRGTELAPTLLSYFDSNQNAKLAAQRLGIHVNTVRQRLATIEDLIGHLGNASRALEIHIALRLWNLTRDAP</sequence>
<dbReference type="SUPFAM" id="SSF55781">
    <property type="entry name" value="GAF domain-like"/>
    <property type="match status" value="1"/>
</dbReference>
<comment type="caution">
    <text evidence="4">The sequence shown here is derived from an EMBL/GenBank/DDBJ whole genome shotgun (WGS) entry which is preliminary data.</text>
</comment>
<evidence type="ECO:0000256" key="1">
    <source>
        <dbReference type="ARBA" id="ARBA00006754"/>
    </source>
</evidence>
<dbReference type="Gene3D" id="1.10.10.2840">
    <property type="entry name" value="PucR C-terminal helix-turn-helix domain"/>
    <property type="match status" value="1"/>
</dbReference>
<dbReference type="AlphaFoldDB" id="A0A923S2R3"/>
<dbReference type="Pfam" id="PF13556">
    <property type="entry name" value="HTH_30"/>
    <property type="match status" value="1"/>
</dbReference>
<dbReference type="InterPro" id="IPR042070">
    <property type="entry name" value="PucR_C-HTH_sf"/>
</dbReference>
<dbReference type="InterPro" id="IPR051448">
    <property type="entry name" value="CdaR-like_regulators"/>
</dbReference>
<dbReference type="EMBL" id="JACORU010000005">
    <property type="protein sequence ID" value="MBC5765665.1"/>
    <property type="molecule type" value="Genomic_DNA"/>
</dbReference>
<proteinExistence type="inferred from homology"/>
<feature type="domain" description="GAF" evidence="3">
    <location>
        <begin position="92"/>
        <end position="243"/>
    </location>
</feature>
<name>A0A923S2R3_9BURK</name>
<evidence type="ECO:0000256" key="2">
    <source>
        <dbReference type="SAM" id="Coils"/>
    </source>
</evidence>
<dbReference type="Gene3D" id="3.30.450.40">
    <property type="match status" value="1"/>
</dbReference>
<comment type="similarity">
    <text evidence="1">Belongs to the CdaR family.</text>
</comment>
<dbReference type="Pfam" id="PF13185">
    <property type="entry name" value="GAF_2"/>
    <property type="match status" value="1"/>
</dbReference>
<dbReference type="PANTHER" id="PTHR33744">
    <property type="entry name" value="CARBOHYDRATE DIACID REGULATOR"/>
    <property type="match status" value="1"/>
</dbReference>
<gene>
    <name evidence="4" type="ORF">H8R02_14450</name>
</gene>
<dbReference type="PANTHER" id="PTHR33744:SF1">
    <property type="entry name" value="DNA-BINDING TRANSCRIPTIONAL ACTIVATOR ADER"/>
    <property type="match status" value="1"/>
</dbReference>
<accession>A0A923S2R3</accession>
<dbReference type="Proteomes" id="UP000596827">
    <property type="component" value="Unassembled WGS sequence"/>
</dbReference>